<reference evidence="8" key="1">
    <citation type="submission" date="2022-10" db="EMBL/GenBank/DDBJ databases">
        <title>Hoeflea sp. G2-23, isolated from marine algae.</title>
        <authorList>
            <person name="Kristyanto S."/>
            <person name="Kim J.M."/>
            <person name="Jeon C.O."/>
        </authorList>
    </citation>
    <scope>NUCLEOTIDE SEQUENCE</scope>
    <source>
        <strain evidence="8">G2-23</strain>
    </source>
</reference>
<evidence type="ECO:0000256" key="3">
    <source>
        <dbReference type="ARBA" id="ARBA00022723"/>
    </source>
</evidence>
<keyword evidence="3 6" id="KW-0479">Metal-binding</keyword>
<evidence type="ECO:0000313" key="8">
    <source>
        <dbReference type="EMBL" id="MCY0147258.1"/>
    </source>
</evidence>
<keyword evidence="9" id="KW-1185">Reference proteome</keyword>
<proteinExistence type="predicted"/>
<dbReference type="InterPro" id="IPR009056">
    <property type="entry name" value="Cyt_c-like_dom"/>
</dbReference>
<protein>
    <submittedName>
        <fullName evidence="8">Cytochrome c</fullName>
    </submittedName>
</protein>
<dbReference type="PANTHER" id="PTHR37823">
    <property type="entry name" value="CYTOCHROME C-553-LIKE"/>
    <property type="match status" value="1"/>
</dbReference>
<feature type="domain" description="Cytochrome c" evidence="7">
    <location>
        <begin position="42"/>
        <end position="141"/>
    </location>
</feature>
<evidence type="ECO:0000259" key="7">
    <source>
        <dbReference type="PROSITE" id="PS51007"/>
    </source>
</evidence>
<keyword evidence="1" id="KW-0813">Transport</keyword>
<keyword evidence="4" id="KW-0249">Electron transport</keyword>
<dbReference type="EMBL" id="JAOVZR010000001">
    <property type="protein sequence ID" value="MCY0147258.1"/>
    <property type="molecule type" value="Genomic_DNA"/>
</dbReference>
<dbReference type="Gene3D" id="1.10.760.10">
    <property type="entry name" value="Cytochrome c-like domain"/>
    <property type="match status" value="1"/>
</dbReference>
<gene>
    <name evidence="8" type="ORF">OEG84_05915</name>
</gene>
<sequence length="281" mass="30243">MKKLFRKIAVITLSIVVFGAVAVFVGSEYRLGKTYDIAVTDFHADSGLPIEEASRRGRSFMCVGCHRSAGNVLFTAPLVGTLVAPNISRIAPTYSDGELERLIRHGVKKDGTAALVMPSSTFAHLADDDVANIITWLRTLPQAPDAQPAASSFGPLGRIALALDHLPFEADHTPANLPELAHRPADTGRYLVANTCSHCHHLQTEAEVEGKVVPPLAVVSQAYSLADFTQLLRTGIGLGSRELGLMSEVARSDFSNFDASEITSIHAWLQTNPQDGRPVSH</sequence>
<dbReference type="Proteomes" id="UP001073227">
    <property type="component" value="Unassembled WGS sequence"/>
</dbReference>
<name>A0ABT3Z6I3_9HYPH</name>
<evidence type="ECO:0000256" key="1">
    <source>
        <dbReference type="ARBA" id="ARBA00022448"/>
    </source>
</evidence>
<evidence type="ECO:0000256" key="2">
    <source>
        <dbReference type="ARBA" id="ARBA00022617"/>
    </source>
</evidence>
<dbReference type="RefSeq" id="WP_267652860.1">
    <property type="nucleotide sequence ID" value="NZ_JAOVZR010000001.1"/>
</dbReference>
<dbReference type="InterPro" id="IPR051811">
    <property type="entry name" value="Cytochrome_c550/c551-like"/>
</dbReference>
<keyword evidence="2 6" id="KW-0349">Heme</keyword>
<dbReference type="InterPro" id="IPR036909">
    <property type="entry name" value="Cyt_c-like_dom_sf"/>
</dbReference>
<evidence type="ECO:0000256" key="5">
    <source>
        <dbReference type="ARBA" id="ARBA00023004"/>
    </source>
</evidence>
<keyword evidence="5 6" id="KW-0408">Iron</keyword>
<organism evidence="8 9">
    <name type="scientific">Hoeflea algicola</name>
    <dbReference type="NCBI Taxonomy" id="2983763"/>
    <lineage>
        <taxon>Bacteria</taxon>
        <taxon>Pseudomonadati</taxon>
        <taxon>Pseudomonadota</taxon>
        <taxon>Alphaproteobacteria</taxon>
        <taxon>Hyphomicrobiales</taxon>
        <taxon>Rhizobiaceae</taxon>
        <taxon>Hoeflea</taxon>
    </lineage>
</organism>
<evidence type="ECO:0000313" key="9">
    <source>
        <dbReference type="Proteomes" id="UP001073227"/>
    </source>
</evidence>
<evidence type="ECO:0000256" key="4">
    <source>
        <dbReference type="ARBA" id="ARBA00022982"/>
    </source>
</evidence>
<dbReference type="PANTHER" id="PTHR37823:SF1">
    <property type="entry name" value="CYTOCHROME C-553-LIKE"/>
    <property type="match status" value="1"/>
</dbReference>
<evidence type="ECO:0000256" key="6">
    <source>
        <dbReference type="PROSITE-ProRule" id="PRU00433"/>
    </source>
</evidence>
<dbReference type="SUPFAM" id="SSF46626">
    <property type="entry name" value="Cytochrome c"/>
    <property type="match status" value="2"/>
</dbReference>
<feature type="domain" description="Cytochrome c" evidence="7">
    <location>
        <begin position="183"/>
        <end position="273"/>
    </location>
</feature>
<dbReference type="PROSITE" id="PS51007">
    <property type="entry name" value="CYTC"/>
    <property type="match status" value="2"/>
</dbReference>
<accession>A0ABT3Z6I3</accession>
<comment type="caution">
    <text evidence="8">The sequence shown here is derived from an EMBL/GenBank/DDBJ whole genome shotgun (WGS) entry which is preliminary data.</text>
</comment>